<accession>A0A0A9EVZ1</accession>
<organism evidence="1">
    <name type="scientific">Arundo donax</name>
    <name type="common">Giant reed</name>
    <name type="synonym">Donax arundinaceus</name>
    <dbReference type="NCBI Taxonomy" id="35708"/>
    <lineage>
        <taxon>Eukaryota</taxon>
        <taxon>Viridiplantae</taxon>
        <taxon>Streptophyta</taxon>
        <taxon>Embryophyta</taxon>
        <taxon>Tracheophyta</taxon>
        <taxon>Spermatophyta</taxon>
        <taxon>Magnoliopsida</taxon>
        <taxon>Liliopsida</taxon>
        <taxon>Poales</taxon>
        <taxon>Poaceae</taxon>
        <taxon>PACMAD clade</taxon>
        <taxon>Arundinoideae</taxon>
        <taxon>Arundineae</taxon>
        <taxon>Arundo</taxon>
    </lineage>
</organism>
<name>A0A0A9EVZ1_ARUDO</name>
<protein>
    <submittedName>
        <fullName evidence="1">Uncharacterized protein</fullName>
    </submittedName>
</protein>
<reference evidence="1" key="2">
    <citation type="journal article" date="2015" name="Data Brief">
        <title>Shoot transcriptome of the giant reed, Arundo donax.</title>
        <authorList>
            <person name="Barrero R.A."/>
            <person name="Guerrero F.D."/>
            <person name="Moolhuijzen P."/>
            <person name="Goolsby J.A."/>
            <person name="Tidwell J."/>
            <person name="Bellgard S.E."/>
            <person name="Bellgard M.I."/>
        </authorList>
    </citation>
    <scope>NUCLEOTIDE SEQUENCE</scope>
    <source>
        <tissue evidence="1">Shoot tissue taken approximately 20 cm above the soil surface</tissue>
    </source>
</reference>
<dbReference type="EMBL" id="GBRH01192966">
    <property type="protein sequence ID" value="JAE04930.1"/>
    <property type="molecule type" value="Transcribed_RNA"/>
</dbReference>
<evidence type="ECO:0000313" key="1">
    <source>
        <dbReference type="EMBL" id="JAE04930.1"/>
    </source>
</evidence>
<dbReference type="AlphaFoldDB" id="A0A0A9EVZ1"/>
<reference evidence="1" key="1">
    <citation type="submission" date="2014-09" db="EMBL/GenBank/DDBJ databases">
        <authorList>
            <person name="Magalhaes I.L.F."/>
            <person name="Oliveira U."/>
            <person name="Santos F.R."/>
            <person name="Vidigal T.H.D.A."/>
            <person name="Brescovit A.D."/>
            <person name="Santos A.J."/>
        </authorList>
    </citation>
    <scope>NUCLEOTIDE SEQUENCE</scope>
    <source>
        <tissue evidence="1">Shoot tissue taken approximately 20 cm above the soil surface</tissue>
    </source>
</reference>
<proteinExistence type="predicted"/>
<sequence length="59" mass="6884">MQPIRQHGNLTKRLQNDLKYACLPLEYQIISILSYHVLVFSFGHRSMSSCHIVPDVKKE</sequence>